<dbReference type="SUPFAM" id="SSF50998">
    <property type="entry name" value="Quinoprotein alcohol dehydrogenase-like"/>
    <property type="match status" value="1"/>
</dbReference>
<dbReference type="PANTHER" id="PTHR43941:SF1">
    <property type="entry name" value="STRUCTURAL MAINTENANCE OF CHROMOSOMES PROTEIN 2"/>
    <property type="match status" value="1"/>
</dbReference>
<dbReference type="Proteomes" id="UP000747399">
    <property type="component" value="Unassembled WGS sequence"/>
</dbReference>
<feature type="coiled-coil region" evidence="2">
    <location>
        <begin position="1237"/>
        <end position="1288"/>
    </location>
</feature>
<dbReference type="InterPro" id="IPR011047">
    <property type="entry name" value="Quinoprotein_ADH-like_sf"/>
</dbReference>
<keyword evidence="5" id="KW-1185">Reference proteome</keyword>
<dbReference type="Pfam" id="PF00400">
    <property type="entry name" value="WD40"/>
    <property type="match status" value="1"/>
</dbReference>
<dbReference type="Pfam" id="PF19056">
    <property type="entry name" value="WD40_2"/>
    <property type="match status" value="1"/>
</dbReference>
<organism evidence="4 5">
    <name type="scientific">Volvox africanus</name>
    <dbReference type="NCBI Taxonomy" id="51714"/>
    <lineage>
        <taxon>Eukaryota</taxon>
        <taxon>Viridiplantae</taxon>
        <taxon>Chlorophyta</taxon>
        <taxon>core chlorophytes</taxon>
        <taxon>Chlorophyceae</taxon>
        <taxon>CS clade</taxon>
        <taxon>Chlamydomonadales</taxon>
        <taxon>Volvocaceae</taxon>
        <taxon>Volvox</taxon>
    </lineage>
</organism>
<sequence length="1296" mass="135967">MADLGPSAKGLRAQESGSQAGVPPGAFSWATVYSFNEKEGGQVKAACVGGNYIYTTSRAGVRRWDTVTGSSSEFIPSGTLPGLVHAIAVVGPTIWACTGDGKVALYDVASGDLKVKTFAAHQGEVLCIAPGPNNAYVITGGVDFNAKSWQPDGSPVVAAKYHHGAVECVLVTPMTPPPLPPPGFPRPASATTRSSPRAAVMAAAVLGEDGRGGGGKVWTGSADGTVFCWPDPAGTGQINEAEGKSIKVEGGKVKSLAHSGDCVWVGMDDGRIHVLRLMDGSLVKTIKGPHAGPVLALHHVAGQVWSGSGDKVIAAHDARPGQTPSTLFSLGDQGGYVKGLLACGWCIWAFTSSAVKIYTAESLWRWEADRLEAALGALEANRAELATRVSELAQAREEVGRSAALLAETRANGDKQRQDSETKIMELQDQLQAMKAQLDAATADVAVSRAEAEALQRKLAEAGEALVAEKAGWASANETAASDLAGARSRVSELESDLQSLQQELQQLGAQKAELEDGRSAAAKELEAVQEARAAMEAALAQATAALEKATEELESERSGRRAGEQEWLVREGALRNEMLTGLVAAKVAGEGEAARLRTEKAQLEEEQKQLIDQMAALKASKASLESDLVAVRSTGDATVAALRDQLARSQKDLAEASSRAAANASELERLRAAAATSDVAVREASSTRDQLRKELEEARSQLSSAVADRAATAEELQRVQLGLEDTRRELEGKSADLVGLTRDLDDARRRLTEREAEMRSEEVKLAEALTAREAQGQLMQAELEKLRNQLQASETKILDAAREGAELRIQLAVAREQAAAMGAKLAAAAQAALMHERRATDAASELDSLKKQLVEGTNQLSRASTRCDDLERRLTEAQRRAADAEGRAATDAQELNALRAQVSKLAAEAAAMTAAARIREKMDEELDRLRNRIRDVEGQLPRLGSSAPPLGTHGVSGTAPTMPNIVIHAAAAGAPPGAAGPATAAVTAAAPPLIEILGGSAPLAVASLPPPQLPGNGSGGDGSSNILDSERALLQQQLDALRGSSQALEGLVRGLQGTIEEMRNGSAKEVTTAPPPPPPATDAVAAAQDPAAMLAAAAASAAAEAVELREKLQELTSQLEEAVTAKTGLEGALAACQGELNEVLEDRYQLQVALRAAQKQLADALAAASSAPPPGPSPETIARLAQLEAALRQTKSDYQKLLQEVATIRGQMSAKDSHISQLTSELARATATAIEADQLRSQIAVLEARIGTLTRHLAENESGRRLFNELEATHSSMQRRLAAARASDEIYNSNG</sequence>
<evidence type="ECO:0000256" key="1">
    <source>
        <dbReference type="PROSITE-ProRule" id="PRU00221"/>
    </source>
</evidence>
<gene>
    <name evidence="4" type="ORF">Vafri_17568</name>
</gene>
<feature type="region of interest" description="Disordered" evidence="3">
    <location>
        <begin position="1"/>
        <end position="22"/>
    </location>
</feature>
<dbReference type="EMBL" id="BNCO01000058">
    <property type="protein sequence ID" value="GIL63527.1"/>
    <property type="molecule type" value="Genomic_DNA"/>
</dbReference>
<dbReference type="PROSITE" id="PS50082">
    <property type="entry name" value="WD_REPEATS_2"/>
    <property type="match status" value="1"/>
</dbReference>
<evidence type="ECO:0000256" key="2">
    <source>
        <dbReference type="SAM" id="Coils"/>
    </source>
</evidence>
<dbReference type="Gene3D" id="2.130.10.10">
    <property type="entry name" value="YVTN repeat-like/Quinoprotein amine dehydrogenase"/>
    <property type="match status" value="2"/>
</dbReference>
<protein>
    <submittedName>
        <fullName evidence="4">Uncharacterized protein</fullName>
    </submittedName>
</protein>
<name>A0A8J4BKP5_9CHLO</name>
<feature type="repeat" description="WD" evidence="1">
    <location>
        <begin position="118"/>
        <end position="150"/>
    </location>
</feature>
<evidence type="ECO:0000313" key="5">
    <source>
        <dbReference type="Proteomes" id="UP000747399"/>
    </source>
</evidence>
<feature type="coiled-coil region" evidence="2">
    <location>
        <begin position="1099"/>
        <end position="1133"/>
    </location>
</feature>
<evidence type="ECO:0000313" key="4">
    <source>
        <dbReference type="EMBL" id="GIL63527.1"/>
    </source>
</evidence>
<dbReference type="SMART" id="SM00320">
    <property type="entry name" value="WD40"/>
    <property type="match status" value="5"/>
</dbReference>
<keyword evidence="1" id="KW-0853">WD repeat</keyword>
<accession>A0A8J4BKP5</accession>
<dbReference type="InterPro" id="IPR015943">
    <property type="entry name" value="WD40/YVTN_repeat-like_dom_sf"/>
</dbReference>
<comment type="caution">
    <text evidence="4">The sequence shown here is derived from an EMBL/GenBank/DDBJ whole genome shotgun (WGS) entry which is preliminary data.</text>
</comment>
<dbReference type="PANTHER" id="PTHR43941">
    <property type="entry name" value="STRUCTURAL MAINTENANCE OF CHROMOSOMES PROTEIN 2"/>
    <property type="match status" value="1"/>
</dbReference>
<proteinExistence type="predicted"/>
<dbReference type="InterPro" id="IPR001680">
    <property type="entry name" value="WD40_rpt"/>
</dbReference>
<feature type="coiled-coil region" evidence="2">
    <location>
        <begin position="847"/>
        <end position="940"/>
    </location>
</feature>
<feature type="non-terminal residue" evidence="4">
    <location>
        <position position="1296"/>
    </location>
</feature>
<keyword evidence="2" id="KW-0175">Coiled coil</keyword>
<feature type="coiled-coil region" evidence="2">
    <location>
        <begin position="368"/>
        <end position="804"/>
    </location>
</feature>
<dbReference type="Gene3D" id="1.10.287.1490">
    <property type="match status" value="1"/>
</dbReference>
<reference evidence="4" key="1">
    <citation type="journal article" date="2021" name="Proc. Natl. Acad. Sci. U.S.A.">
        <title>Three genomes in the algal genus Volvox reveal the fate of a haploid sex-determining region after a transition to homothallism.</title>
        <authorList>
            <person name="Yamamoto K."/>
            <person name="Hamaji T."/>
            <person name="Kawai-Toyooka H."/>
            <person name="Matsuzaki R."/>
            <person name="Takahashi F."/>
            <person name="Nishimura Y."/>
            <person name="Kawachi M."/>
            <person name="Noguchi H."/>
            <person name="Minakuchi Y."/>
            <person name="Umen J.G."/>
            <person name="Toyoda A."/>
            <person name="Nozaki H."/>
        </authorList>
    </citation>
    <scope>NUCLEOTIDE SEQUENCE</scope>
    <source>
        <strain evidence="4">NIES-3780</strain>
    </source>
</reference>
<feature type="coiled-coil region" evidence="2">
    <location>
        <begin position="1185"/>
        <end position="1212"/>
    </location>
</feature>
<evidence type="ECO:0000256" key="3">
    <source>
        <dbReference type="SAM" id="MobiDB-lite"/>
    </source>
</evidence>